<dbReference type="Proteomes" id="UP001226091">
    <property type="component" value="Chromosome"/>
</dbReference>
<evidence type="ECO:0000313" key="1">
    <source>
        <dbReference type="EMBL" id="WHZ59247.1"/>
    </source>
</evidence>
<protein>
    <submittedName>
        <fullName evidence="1">Uncharacterized protein</fullName>
    </submittedName>
</protein>
<sequence length="133" mass="15258">MKDLLFVIGPLIGERKMKSFWTNLAEKGCRAKSVYLCDFHPDVLFNPQSGHPKFRHLIDGINSSRVVILAVPKQFLPSFYAMQSILEALPAEIFKGKLLMPVFSPAEENEDIPEKIMRLISRFHETIIIEESR</sequence>
<keyword evidence="2" id="KW-1185">Reference proteome</keyword>
<gene>
    <name evidence="1" type="ORF">QLQ22_07950</name>
</gene>
<evidence type="ECO:0000313" key="2">
    <source>
        <dbReference type="Proteomes" id="UP001226091"/>
    </source>
</evidence>
<dbReference type="EMBL" id="CP126116">
    <property type="protein sequence ID" value="WHZ59247.1"/>
    <property type="molecule type" value="Genomic_DNA"/>
</dbReference>
<name>A0ACD4RFT6_9BACI</name>
<organism evidence="1 2">
    <name type="scientific">Metabacillus hrfriensis</name>
    <dbReference type="NCBI Taxonomy" id="3048891"/>
    <lineage>
        <taxon>Bacteria</taxon>
        <taxon>Bacillati</taxon>
        <taxon>Bacillota</taxon>
        <taxon>Bacilli</taxon>
        <taxon>Bacillales</taxon>
        <taxon>Bacillaceae</taxon>
        <taxon>Metabacillus</taxon>
    </lineage>
</organism>
<reference evidence="2" key="1">
    <citation type="journal article" date="2025" name="Aquaculture">
        <title>Assessment of the bioflocculant production and safety properties of Metabacillus hrfriensis sp. nov. based on phenotypic and whole-genome sequencing analysis.</title>
        <authorList>
            <person name="Zhang R."/>
            <person name="Zhao Z."/>
            <person name="Luo L."/>
            <person name="Wang S."/>
            <person name="Guo K."/>
            <person name="Xu W."/>
        </authorList>
    </citation>
    <scope>NUCLEOTIDE SEQUENCE [LARGE SCALE GENOMIC DNA]</scope>
    <source>
        <strain evidence="2">CT-WN-B3</strain>
    </source>
</reference>
<proteinExistence type="predicted"/>
<accession>A0ACD4RFT6</accession>